<dbReference type="Proteomes" id="UP001302349">
    <property type="component" value="Chromosome"/>
</dbReference>
<keyword evidence="1" id="KW-0472">Membrane</keyword>
<dbReference type="RefSeq" id="WP_317491011.1">
    <property type="nucleotide sequence ID" value="NZ_CP136051.1"/>
</dbReference>
<keyword evidence="1" id="KW-1133">Transmembrane helix</keyword>
<reference evidence="2 3" key="1">
    <citation type="journal article" date="2023" name="Microbiol. Resour. Announc.">
        <title>Complete Genome Sequence of Imperialibacter roseus strain P4T.</title>
        <authorList>
            <person name="Tizabi D.R."/>
            <person name="Bachvaroff T."/>
            <person name="Hill R.T."/>
        </authorList>
    </citation>
    <scope>NUCLEOTIDE SEQUENCE [LARGE SCALE GENOMIC DNA]</scope>
    <source>
        <strain evidence="2 3">P4T</strain>
    </source>
</reference>
<organism evidence="2 3">
    <name type="scientific">Imperialibacter roseus</name>
    <dbReference type="NCBI Taxonomy" id="1324217"/>
    <lineage>
        <taxon>Bacteria</taxon>
        <taxon>Pseudomonadati</taxon>
        <taxon>Bacteroidota</taxon>
        <taxon>Cytophagia</taxon>
        <taxon>Cytophagales</taxon>
        <taxon>Flammeovirgaceae</taxon>
        <taxon>Imperialibacter</taxon>
    </lineage>
</organism>
<evidence type="ECO:0000313" key="3">
    <source>
        <dbReference type="Proteomes" id="UP001302349"/>
    </source>
</evidence>
<feature type="transmembrane region" description="Helical" evidence="1">
    <location>
        <begin position="12"/>
        <end position="32"/>
    </location>
</feature>
<keyword evidence="3" id="KW-1185">Reference proteome</keyword>
<evidence type="ECO:0000256" key="1">
    <source>
        <dbReference type="SAM" id="Phobius"/>
    </source>
</evidence>
<protein>
    <submittedName>
        <fullName evidence="2">Uncharacterized protein</fullName>
    </submittedName>
</protein>
<keyword evidence="1" id="KW-0812">Transmembrane</keyword>
<feature type="transmembrane region" description="Helical" evidence="1">
    <location>
        <begin position="44"/>
        <end position="65"/>
    </location>
</feature>
<dbReference type="EMBL" id="CP136051">
    <property type="protein sequence ID" value="WOK08370.1"/>
    <property type="molecule type" value="Genomic_DNA"/>
</dbReference>
<evidence type="ECO:0000313" key="2">
    <source>
        <dbReference type="EMBL" id="WOK08370.1"/>
    </source>
</evidence>
<name>A0ABZ0ITL7_9BACT</name>
<sequence>MSQKSRSEFAIYYGLGCILIAFGGIGVSGYWGYQIATAQADFSWGILAMLLVMIATTGSLGWALIRRGDGG</sequence>
<accession>A0ABZ0ITL7</accession>
<gene>
    <name evidence="2" type="ORF">RT717_06925</name>
</gene>
<proteinExistence type="predicted"/>